<organism evidence="1 2">
    <name type="scientific">Brassica cretica</name>
    <name type="common">Mustard</name>
    <dbReference type="NCBI Taxonomy" id="69181"/>
    <lineage>
        <taxon>Eukaryota</taxon>
        <taxon>Viridiplantae</taxon>
        <taxon>Streptophyta</taxon>
        <taxon>Embryophyta</taxon>
        <taxon>Tracheophyta</taxon>
        <taxon>Spermatophyta</taxon>
        <taxon>Magnoliopsida</taxon>
        <taxon>eudicotyledons</taxon>
        <taxon>Gunneridae</taxon>
        <taxon>Pentapetalae</taxon>
        <taxon>rosids</taxon>
        <taxon>malvids</taxon>
        <taxon>Brassicales</taxon>
        <taxon>Brassicaceae</taxon>
        <taxon>Brassiceae</taxon>
        <taxon>Brassica</taxon>
    </lineage>
</organism>
<sequence length="475" mass="53979">MEGSPCRKSSISWKGGWTDPRVPFSGDMKRSFIEDPGAWVLPAPLRQDSAPSVSLSWVPLKPELILNPGFSRRFENFDFLFSVFKKERVRRIFRMHDASHQIIPDLRKMNSDLPSLPASLVGGRVKPRCLFADPFSSPVASHGEVPEADNEAIPMAPLKQRRSYVLDDGPCSEIQEGDLMAIRRRYAIHSSIQMRSPSEFERAADGGPSEMAFFEAYLVADFRGIIPSLVAEISSFFGFCPSQLTPLSWRTLMSIQVRGELYGLDIGIHEVMYSYYFAPLTIMPRVYHLQPRDGTPLVEEPSRDVARPVSFLREAVVKQVLAISRHFRRVPFQVSKEVLRHSRLWGKRSFYNPPPRLARATPSSAWIRPDSVGTPTGGVPLMGIQQRLPTELFLLRNRVRDMAAQRDLLIRQVRVSARWELEKEWLEGRTEYWDPVGEYRQHPLWSEGLGRHSGGFFQVSSRSVAESRVSAGPPF</sequence>
<comment type="caution">
    <text evidence="1">The sequence shown here is derived from an EMBL/GenBank/DDBJ whole genome shotgun (WGS) entry which is preliminary data.</text>
</comment>
<dbReference type="EMBL" id="QGKX02001521">
    <property type="protein sequence ID" value="KAF3514493.1"/>
    <property type="molecule type" value="Genomic_DNA"/>
</dbReference>
<dbReference type="Proteomes" id="UP000712600">
    <property type="component" value="Unassembled WGS sequence"/>
</dbReference>
<evidence type="ECO:0000313" key="1">
    <source>
        <dbReference type="EMBL" id="KAF3514493.1"/>
    </source>
</evidence>
<dbReference type="AlphaFoldDB" id="A0A8S9PP86"/>
<accession>A0A8S9PP86</accession>
<reference evidence="1" key="1">
    <citation type="submission" date="2019-12" db="EMBL/GenBank/DDBJ databases">
        <title>Genome sequencing and annotation of Brassica cretica.</title>
        <authorList>
            <person name="Studholme D.J."/>
            <person name="Sarris P."/>
        </authorList>
    </citation>
    <scope>NUCLEOTIDE SEQUENCE</scope>
    <source>
        <strain evidence="1">PFS-109/04</strain>
        <tissue evidence="1">Leaf</tissue>
    </source>
</reference>
<proteinExistence type="predicted"/>
<protein>
    <submittedName>
        <fullName evidence="1">Uncharacterized protein</fullName>
    </submittedName>
</protein>
<gene>
    <name evidence="1" type="ORF">F2Q69_00006952</name>
</gene>
<dbReference type="PANTHER" id="PTHR31099:SF24">
    <property type="entry name" value="AMINOTRANSFERASE-LIKE PLANT MOBILE DOMAIN-CONTAINING PROTEIN"/>
    <property type="match status" value="1"/>
</dbReference>
<evidence type="ECO:0000313" key="2">
    <source>
        <dbReference type="Proteomes" id="UP000712600"/>
    </source>
</evidence>
<dbReference type="PANTHER" id="PTHR31099">
    <property type="entry name" value="OS06G0165300 PROTEIN"/>
    <property type="match status" value="1"/>
</dbReference>
<name>A0A8S9PP86_BRACR</name>